<dbReference type="EMBL" id="CAJVPU010017481">
    <property type="protein sequence ID" value="CAG8659721.1"/>
    <property type="molecule type" value="Genomic_DNA"/>
</dbReference>
<protein>
    <submittedName>
        <fullName evidence="1">2466_t:CDS:1</fullName>
    </submittedName>
</protein>
<proteinExistence type="predicted"/>
<sequence length="139" mass="16042">GVKQNVVGMRNENVLFGQMNRDLLYLDLMDVSIMFWGCFSWDGVGPLVVVNEKMDQDIYVNVLANNLIPWIRNNSNLAFQQDLAPYYLDCQVQKRKPLPSSKNKLIKAIQEEWAKIPLEVLRNLILSMPDQVKAIYKAK</sequence>
<reference evidence="1" key="1">
    <citation type="submission" date="2021-06" db="EMBL/GenBank/DDBJ databases">
        <authorList>
            <person name="Kallberg Y."/>
            <person name="Tangrot J."/>
            <person name="Rosling A."/>
        </authorList>
    </citation>
    <scope>NUCLEOTIDE SEQUENCE</scope>
    <source>
        <strain evidence="1">IL203A</strain>
    </source>
</reference>
<evidence type="ECO:0000313" key="1">
    <source>
        <dbReference type="EMBL" id="CAG8659721.1"/>
    </source>
</evidence>
<organism evidence="1 2">
    <name type="scientific">Dentiscutata heterogama</name>
    <dbReference type="NCBI Taxonomy" id="1316150"/>
    <lineage>
        <taxon>Eukaryota</taxon>
        <taxon>Fungi</taxon>
        <taxon>Fungi incertae sedis</taxon>
        <taxon>Mucoromycota</taxon>
        <taxon>Glomeromycotina</taxon>
        <taxon>Glomeromycetes</taxon>
        <taxon>Diversisporales</taxon>
        <taxon>Gigasporaceae</taxon>
        <taxon>Dentiscutata</taxon>
    </lineage>
</organism>
<accession>A0ACA9NP15</accession>
<comment type="caution">
    <text evidence="1">The sequence shown here is derived from an EMBL/GenBank/DDBJ whole genome shotgun (WGS) entry which is preliminary data.</text>
</comment>
<name>A0ACA9NP15_9GLOM</name>
<dbReference type="Proteomes" id="UP000789702">
    <property type="component" value="Unassembled WGS sequence"/>
</dbReference>
<evidence type="ECO:0000313" key="2">
    <source>
        <dbReference type="Proteomes" id="UP000789702"/>
    </source>
</evidence>
<feature type="non-terminal residue" evidence="1">
    <location>
        <position position="1"/>
    </location>
</feature>
<feature type="non-terminal residue" evidence="1">
    <location>
        <position position="139"/>
    </location>
</feature>
<gene>
    <name evidence="1" type="ORF">DHETER_LOCUS9694</name>
</gene>
<keyword evidence="2" id="KW-1185">Reference proteome</keyword>